<name>A0A9E8GED9_9CAUD</name>
<reference evidence="1" key="1">
    <citation type="submission" date="2022-09" db="EMBL/GenBank/DDBJ databases">
        <authorList>
            <person name="Cebeci A."/>
            <person name="Ture M."/>
            <person name="Alemdag M."/>
            <person name="Altinok I."/>
        </authorList>
    </citation>
    <scope>NUCLEOTIDE SEQUENCE</scope>
</reference>
<evidence type="ECO:0000313" key="1">
    <source>
        <dbReference type="EMBL" id="UZV39672.1"/>
    </source>
</evidence>
<dbReference type="EMBL" id="OP491958">
    <property type="protein sequence ID" value="UZV39672.1"/>
    <property type="molecule type" value="Genomic_DNA"/>
</dbReference>
<evidence type="ECO:0000313" key="2">
    <source>
        <dbReference type="Proteomes" id="UP001163735"/>
    </source>
</evidence>
<dbReference type="Proteomes" id="UP001163735">
    <property type="component" value="Segment"/>
</dbReference>
<protein>
    <submittedName>
        <fullName evidence="1">Uncharacterized protein</fullName>
    </submittedName>
</protein>
<sequence>MKRKRYERLHGKWEYRKPIPLRSMNELNEDIEWCKEVLKSRDDFVYFVKDYLAQLLYERTKRFK</sequence>
<keyword evidence="2" id="KW-1185">Reference proteome</keyword>
<organism evidence="1 2">
    <name type="scientific">Aeromonas phage APT65</name>
    <dbReference type="NCBI Taxonomy" id="2982914"/>
    <lineage>
        <taxon>Viruses</taxon>
        <taxon>Duplodnaviria</taxon>
        <taxon>Heunggongvirae</taxon>
        <taxon>Uroviricota</taxon>
        <taxon>Caudoviricetes</taxon>
        <taxon>Aquaneticvirus</taxon>
        <taxon>Aquaneticvirus ApT65</taxon>
    </lineage>
</organism>
<proteinExistence type="predicted"/>
<accession>A0A9E8GED9</accession>
<gene>
    <name evidence="1" type="ORF">APT65_00069</name>
</gene>